<dbReference type="InterPro" id="IPR000534">
    <property type="entry name" value="Semialdehyde_DH_NAD-bd"/>
</dbReference>
<evidence type="ECO:0000313" key="3">
    <source>
        <dbReference type="EMBL" id="GAL57294.1"/>
    </source>
</evidence>
<proteinExistence type="inferred from homology"/>
<name>A0A090V1Z2_PSEVU</name>
<comment type="similarity">
    <text evidence="1">Belongs to the aspartate-semialdehyde dehydrogenase family.</text>
</comment>
<keyword evidence="4" id="KW-1185">Reference proteome</keyword>
<evidence type="ECO:0000256" key="1">
    <source>
        <dbReference type="ARBA" id="ARBA00010584"/>
    </source>
</evidence>
<dbReference type="EMBL" id="BBMZ01000007">
    <property type="protein sequence ID" value="GAL57294.1"/>
    <property type="molecule type" value="Genomic_DNA"/>
</dbReference>
<dbReference type="Proteomes" id="UP000029462">
    <property type="component" value="Unassembled WGS sequence"/>
</dbReference>
<dbReference type="FunFam" id="3.40.50.720:FF:000099">
    <property type="entry name" value="Aspartate-semialdehyde dehydrogenase"/>
    <property type="match status" value="1"/>
</dbReference>
<dbReference type="AlphaFoldDB" id="A0A090V1Z2"/>
<accession>A0A090V1Z2</accession>
<dbReference type="OrthoDB" id="9805684at2"/>
<organism evidence="3 4">
    <name type="scientific">Pseudescherichia vulneris NBRC 102420</name>
    <dbReference type="NCBI Taxonomy" id="1115515"/>
    <lineage>
        <taxon>Bacteria</taxon>
        <taxon>Pseudomonadati</taxon>
        <taxon>Pseudomonadota</taxon>
        <taxon>Gammaproteobacteria</taxon>
        <taxon>Enterobacterales</taxon>
        <taxon>Enterobacteriaceae</taxon>
        <taxon>Pseudescherichia</taxon>
    </lineage>
</organism>
<dbReference type="SMART" id="SM00859">
    <property type="entry name" value="Semialdhyde_dh"/>
    <property type="match status" value="1"/>
</dbReference>
<gene>
    <name evidence="3" type="primary">usg</name>
    <name evidence="3" type="ORF">EV102420_07_01120</name>
</gene>
<dbReference type="PANTHER" id="PTHR46278">
    <property type="entry name" value="DEHYDROGENASE, PUTATIVE-RELATED"/>
    <property type="match status" value="1"/>
</dbReference>
<dbReference type="STRING" id="1115515.EV102420_07_01120"/>
<dbReference type="PANTHER" id="PTHR46278:SF2">
    <property type="entry name" value="ASPARTATE-SEMIALDEHYDE DEHYDROGENASE"/>
    <property type="match status" value="1"/>
</dbReference>
<dbReference type="GO" id="GO:0008652">
    <property type="term" value="P:amino acid biosynthetic process"/>
    <property type="evidence" value="ECO:0007669"/>
    <property type="project" value="InterPro"/>
</dbReference>
<dbReference type="PIRSF" id="PIRSF000148">
    <property type="entry name" value="ASA_dh"/>
    <property type="match status" value="1"/>
</dbReference>
<dbReference type="NCBIfam" id="NF011456">
    <property type="entry name" value="PRK14874.1"/>
    <property type="match status" value="1"/>
</dbReference>
<dbReference type="NCBIfam" id="NF005957">
    <property type="entry name" value="PRK08040.1"/>
    <property type="match status" value="1"/>
</dbReference>
<dbReference type="GO" id="GO:0016620">
    <property type="term" value="F:oxidoreductase activity, acting on the aldehyde or oxo group of donors, NAD or NADP as acceptor"/>
    <property type="evidence" value="ECO:0007669"/>
    <property type="project" value="InterPro"/>
</dbReference>
<dbReference type="NCBIfam" id="NF004224">
    <property type="entry name" value="PRK05671.1"/>
    <property type="match status" value="1"/>
</dbReference>
<dbReference type="Gene3D" id="3.30.360.10">
    <property type="entry name" value="Dihydrodipicolinate Reductase, domain 2"/>
    <property type="match status" value="1"/>
</dbReference>
<feature type="domain" description="Semialdehyde dehydrogenase NAD-binding" evidence="2">
    <location>
        <begin position="6"/>
        <end position="121"/>
    </location>
</feature>
<dbReference type="CDD" id="cd17894">
    <property type="entry name" value="ASADH_USG1_N"/>
    <property type="match status" value="1"/>
</dbReference>
<dbReference type="Pfam" id="PF02774">
    <property type="entry name" value="Semialdhyde_dhC"/>
    <property type="match status" value="1"/>
</dbReference>
<dbReference type="GO" id="GO:0046983">
    <property type="term" value="F:protein dimerization activity"/>
    <property type="evidence" value="ECO:0007669"/>
    <property type="project" value="InterPro"/>
</dbReference>
<dbReference type="CDD" id="cd18129">
    <property type="entry name" value="ASADH_C_USG1_like"/>
    <property type="match status" value="1"/>
</dbReference>
<dbReference type="eggNOG" id="COG0136">
    <property type="taxonomic scope" value="Bacteria"/>
</dbReference>
<dbReference type="SUPFAM" id="SSF55347">
    <property type="entry name" value="Glyceraldehyde-3-phosphate dehydrogenase-like, C-terminal domain"/>
    <property type="match status" value="1"/>
</dbReference>
<comment type="caution">
    <text evidence="3">The sequence shown here is derived from an EMBL/GenBank/DDBJ whole genome shotgun (WGS) entry which is preliminary data.</text>
</comment>
<dbReference type="InterPro" id="IPR012280">
    <property type="entry name" value="Semialdhyde_DH_dimer_dom"/>
</dbReference>
<protein>
    <submittedName>
        <fullName evidence="3">USG protein</fullName>
    </submittedName>
</protein>
<evidence type="ECO:0000259" key="2">
    <source>
        <dbReference type="SMART" id="SM00859"/>
    </source>
</evidence>
<dbReference type="Pfam" id="PF01118">
    <property type="entry name" value="Semialdhyde_dh"/>
    <property type="match status" value="1"/>
</dbReference>
<dbReference type="Gene3D" id="3.40.50.720">
    <property type="entry name" value="NAD(P)-binding Rossmann-like Domain"/>
    <property type="match status" value="1"/>
</dbReference>
<evidence type="ECO:0000313" key="4">
    <source>
        <dbReference type="Proteomes" id="UP000029462"/>
    </source>
</evidence>
<dbReference type="SUPFAM" id="SSF51735">
    <property type="entry name" value="NAD(P)-binding Rossmann-fold domains"/>
    <property type="match status" value="1"/>
</dbReference>
<dbReference type="InterPro" id="IPR036291">
    <property type="entry name" value="NAD(P)-bd_dom_sf"/>
</dbReference>
<reference evidence="3 4" key="1">
    <citation type="submission" date="2014-09" db="EMBL/GenBank/DDBJ databases">
        <title>Whole genome shotgun sequence of Escherichia vulneris NBRC 102420.</title>
        <authorList>
            <person name="Yoshida Y."/>
            <person name="Hosoyama A."/>
            <person name="Tsuchikane K."/>
            <person name="Ohji S."/>
            <person name="Ichikawa N."/>
            <person name="Kimura A."/>
            <person name="Yamazoe A."/>
            <person name="Ezaki T."/>
            <person name="Fujita N."/>
        </authorList>
    </citation>
    <scope>NUCLEOTIDE SEQUENCE [LARGE SCALE GENOMIC DNA]</scope>
    <source>
        <strain evidence="3 4">NBRC 102420</strain>
    </source>
</reference>
<sequence>MSEGWNIAILGATGAVGEALLETLAERQFPVGDLYALARHESAGKDLRYVGKTIYVQDAAEFDWTQAQLAFFVAGAEASATYIEEATNAGCLVIDASGLFALEPDVPLVVPDVNPFVLADYRNRNVIAVADSLTSQLLTALKPLIEEGGLSRIAVTNLLSVSGQGKAAVDALAGQSAKLLNGIPVDEEDYFGRQLAFNMLPLRVDGEGSVPDERRVVDQVRKVLQDDGLMISVSSVQAPVFYGHAQMVNFEALRPLAAEEARDAFARGEEIVLSEAGEFPTQVGDASGSTHLSVGCVRNDYGMPEQIQFWSVADNVRFGGALMAVKIAEKLVQEYLY</sequence>
<dbReference type="RefSeq" id="WP_042389517.1">
    <property type="nucleotide sequence ID" value="NZ_BBMZ01000007.1"/>
</dbReference>
<dbReference type="GO" id="GO:0051287">
    <property type="term" value="F:NAD binding"/>
    <property type="evidence" value="ECO:0007669"/>
    <property type="project" value="InterPro"/>
</dbReference>